<dbReference type="InterPro" id="IPR027417">
    <property type="entry name" value="P-loop_NTPase"/>
</dbReference>
<proteinExistence type="predicted"/>
<keyword evidence="1" id="KW-0175">Coiled coil</keyword>
<dbReference type="AlphaFoldDB" id="A0A6P2NS81"/>
<evidence type="ECO:0000256" key="1">
    <source>
        <dbReference type="SAM" id="Coils"/>
    </source>
</evidence>
<accession>A0A6P2NS81</accession>
<dbReference type="Proteomes" id="UP000494261">
    <property type="component" value="Unassembled WGS sequence"/>
</dbReference>
<feature type="domain" description="Helicase HerA central" evidence="2">
    <location>
        <begin position="3"/>
        <end position="70"/>
    </location>
</feature>
<evidence type="ECO:0000259" key="2">
    <source>
        <dbReference type="Pfam" id="PF01935"/>
    </source>
</evidence>
<dbReference type="PANTHER" id="PTHR42957">
    <property type="entry name" value="HELICASE MJ1565-RELATED"/>
    <property type="match status" value="1"/>
</dbReference>
<evidence type="ECO:0000313" key="4">
    <source>
        <dbReference type="Proteomes" id="UP000494261"/>
    </source>
</evidence>
<sequence length="510" mass="57851">MQIRIGRNAKTGEPVVLDTTKVINPHLQVSGITGIGKTYALQELVTNFVESAADLRRPVRVHVFDPHGDIQLPYASVVKFSEATNYGYNPLEVNPDPDYGGVRRAIQKFIAAIKKHKALGTKQEAVMRYLLEDLYAAHGFKADDQQTWWPDDPRMIREVMKGRENRVYLDVAYEHQERFKKLLKDPTSGRYRGGFDDFTNDPAMRTKKCWWVERDYYEGDFLMWEPRNLFKTAPTLDDLVRFTERKLKAQFCGSNSAAMALLKDVNRVARAYHRKVAEMSKRNAALDEAEKAELTKALNKAKDKAEDAYKSYLDAIVTGRELDDMIRYNSSPDVLTSVYERFQNVRAIGIYNPVPPPFDPHKPIWHYQIKPLEIPVQRMFVDLVCARIFERAMQRGVQNDVVELLVLDEGKRFVGESEGDILSTISNEARKFGLGLWIMSQTPDHFPDDFIKATGTILVLGLAEADTNLAARKLGVDESLLSSVVPQQSALVQMKSKGTLSAGFQIVSLV</sequence>
<feature type="coiled-coil region" evidence="1">
    <location>
        <begin position="284"/>
        <end position="311"/>
    </location>
</feature>
<organism evidence="3 4">
    <name type="scientific">Burkholderia aenigmatica</name>
    <dbReference type="NCBI Taxonomy" id="2015348"/>
    <lineage>
        <taxon>Bacteria</taxon>
        <taxon>Pseudomonadati</taxon>
        <taxon>Pseudomonadota</taxon>
        <taxon>Betaproteobacteria</taxon>
        <taxon>Burkholderiales</taxon>
        <taxon>Burkholderiaceae</taxon>
        <taxon>Burkholderia</taxon>
        <taxon>Burkholderia cepacia complex</taxon>
    </lineage>
</organism>
<dbReference type="EMBL" id="CABVQC010000033">
    <property type="protein sequence ID" value="VWB97853.1"/>
    <property type="molecule type" value="Genomic_DNA"/>
</dbReference>
<dbReference type="RefSeq" id="WP_175024170.1">
    <property type="nucleotide sequence ID" value="NZ_CABVQC010000033.1"/>
</dbReference>
<dbReference type="PANTHER" id="PTHR42957:SF1">
    <property type="entry name" value="HELICASE MJ1565-RELATED"/>
    <property type="match status" value="1"/>
</dbReference>
<gene>
    <name evidence="3" type="ORF">BLA13014_04574</name>
</gene>
<name>A0A6P2NS81_9BURK</name>
<dbReference type="InterPro" id="IPR002789">
    <property type="entry name" value="HerA_central"/>
</dbReference>
<dbReference type="Pfam" id="PF01935">
    <property type="entry name" value="DUF87"/>
    <property type="match status" value="1"/>
</dbReference>
<dbReference type="InterPro" id="IPR008571">
    <property type="entry name" value="HerA-like"/>
</dbReference>
<dbReference type="Gene3D" id="3.40.50.300">
    <property type="entry name" value="P-loop containing nucleotide triphosphate hydrolases"/>
    <property type="match status" value="2"/>
</dbReference>
<reference evidence="3 4" key="1">
    <citation type="submission" date="2019-09" db="EMBL/GenBank/DDBJ databases">
        <authorList>
            <person name="Depoorter E."/>
        </authorList>
    </citation>
    <scope>NUCLEOTIDE SEQUENCE [LARGE SCALE GENOMIC DNA]</scope>
    <source>
        <strain evidence="3">LMG 13014</strain>
    </source>
</reference>
<protein>
    <recommendedName>
        <fullName evidence="2">Helicase HerA central domain-containing protein</fullName>
    </recommendedName>
</protein>
<evidence type="ECO:0000313" key="3">
    <source>
        <dbReference type="EMBL" id="VWB97853.1"/>
    </source>
</evidence>
<dbReference type="SUPFAM" id="SSF52540">
    <property type="entry name" value="P-loop containing nucleoside triphosphate hydrolases"/>
    <property type="match status" value="1"/>
</dbReference>